<keyword evidence="2" id="KW-0001">2Fe-2S</keyword>
<accession>A0A1J5T514</accession>
<dbReference type="EMBL" id="MIYU01000017">
    <property type="protein sequence ID" value="OIR15219.1"/>
    <property type="molecule type" value="Genomic_DNA"/>
</dbReference>
<dbReference type="Gene3D" id="3.90.380.10">
    <property type="entry name" value="Naphthalene 1,2-dioxygenase Alpha Subunit, Chain A, domain 1"/>
    <property type="match status" value="2"/>
</dbReference>
<evidence type="ECO:0000256" key="1">
    <source>
        <dbReference type="ARBA" id="ARBA00001962"/>
    </source>
</evidence>
<dbReference type="InterPro" id="IPR017941">
    <property type="entry name" value="Rieske_2Fe-2S"/>
</dbReference>
<keyword evidence="3" id="KW-0479">Metal-binding</keyword>
<dbReference type="Pfam" id="PF00355">
    <property type="entry name" value="Rieske"/>
    <property type="match status" value="1"/>
</dbReference>
<dbReference type="InterPro" id="IPR015879">
    <property type="entry name" value="Ring_hydroxy_dOase_asu_C_dom"/>
</dbReference>
<proteinExistence type="predicted"/>
<protein>
    <recommendedName>
        <fullName evidence="7">Rieske domain-containing protein</fullName>
    </recommendedName>
</protein>
<feature type="domain" description="Rieske" evidence="7">
    <location>
        <begin position="49"/>
        <end position="146"/>
    </location>
</feature>
<dbReference type="SUPFAM" id="SSF55961">
    <property type="entry name" value="Bet v1-like"/>
    <property type="match status" value="1"/>
</dbReference>
<organism evidence="8 9">
    <name type="scientific">Marine Group III euryarchaeote CG-Bathy1</name>
    <dbReference type="NCBI Taxonomy" id="1889001"/>
    <lineage>
        <taxon>Archaea</taxon>
        <taxon>Methanobacteriati</taxon>
        <taxon>Thermoplasmatota</taxon>
        <taxon>Thermoplasmata</taxon>
        <taxon>Candidatus Thermoprofundales</taxon>
    </lineage>
</organism>
<name>A0A1J5T514_9ARCH</name>
<evidence type="ECO:0000256" key="6">
    <source>
        <dbReference type="ARBA" id="ARBA00023014"/>
    </source>
</evidence>
<dbReference type="GO" id="GO:0051537">
    <property type="term" value="F:2 iron, 2 sulfur cluster binding"/>
    <property type="evidence" value="ECO:0007669"/>
    <property type="project" value="UniProtKB-KW"/>
</dbReference>
<dbReference type="Gene3D" id="2.102.10.10">
    <property type="entry name" value="Rieske [2Fe-2S] iron-sulphur domain"/>
    <property type="match status" value="1"/>
</dbReference>
<dbReference type="InterPro" id="IPR036922">
    <property type="entry name" value="Rieske_2Fe-2S_sf"/>
</dbReference>
<dbReference type="PANTHER" id="PTHR43756:SF5">
    <property type="entry name" value="CHOLINE MONOOXYGENASE, CHLOROPLASTIC"/>
    <property type="match status" value="1"/>
</dbReference>
<keyword evidence="6" id="KW-0411">Iron-sulfur</keyword>
<keyword evidence="5" id="KW-0408">Iron</keyword>
<evidence type="ECO:0000313" key="8">
    <source>
        <dbReference type="EMBL" id="OIR15219.1"/>
    </source>
</evidence>
<dbReference type="GO" id="GO:0005506">
    <property type="term" value="F:iron ion binding"/>
    <property type="evidence" value="ECO:0007669"/>
    <property type="project" value="InterPro"/>
</dbReference>
<evidence type="ECO:0000256" key="3">
    <source>
        <dbReference type="ARBA" id="ARBA00022723"/>
    </source>
</evidence>
<evidence type="ECO:0000259" key="7">
    <source>
        <dbReference type="PROSITE" id="PS51296"/>
    </source>
</evidence>
<comment type="caution">
    <text evidence="8">The sequence shown here is derived from an EMBL/GenBank/DDBJ whole genome shotgun (WGS) entry which is preliminary data.</text>
</comment>
<sequence>MDYNVDKDIRKAKTLPSSIYKDTRIFKKVISSFKNQWLFATHTSSFTNNNVIPLHYLEQILNESMILTKNDESYSCLSNICTHRGMLICDEACSTSVLRCGYHGRTFSLDGHFSNMPEFEGVKDFPSSDDNLKSFPLKDWKGLLFTGLNVSDFENYVSYLDYKLSWMPIEKFSENQSSYRSYDVNANWALYVDNYLEGFHIPFVHTDLHDTLDYDEYRTELFDNGVLQIGIARENESHFVLPSSSPDYGLKVAAYYFWLFPNIMLNFYPWGLSVNIVVPISADKTKIVYYGYVWNKDLLHKGAGADLDKVEAEDQDIVEKVQRGIQSEIYVSGRYSPTKETGVHHFHRLLSSSLSNK</sequence>
<dbReference type="Proteomes" id="UP000183815">
    <property type="component" value="Unassembled WGS sequence"/>
</dbReference>
<dbReference type="GO" id="GO:0016491">
    <property type="term" value="F:oxidoreductase activity"/>
    <property type="evidence" value="ECO:0007669"/>
    <property type="project" value="UniProtKB-KW"/>
</dbReference>
<evidence type="ECO:0000256" key="4">
    <source>
        <dbReference type="ARBA" id="ARBA00023002"/>
    </source>
</evidence>
<dbReference type="Pfam" id="PF00848">
    <property type="entry name" value="Ring_hydroxyl_A"/>
    <property type="match status" value="1"/>
</dbReference>
<gene>
    <name evidence="8" type="ORF">BEU04_02175</name>
</gene>
<evidence type="ECO:0000256" key="2">
    <source>
        <dbReference type="ARBA" id="ARBA00022714"/>
    </source>
</evidence>
<dbReference type="CDD" id="cd03469">
    <property type="entry name" value="Rieske_RO_Alpha_N"/>
    <property type="match status" value="1"/>
</dbReference>
<evidence type="ECO:0000313" key="9">
    <source>
        <dbReference type="Proteomes" id="UP000183815"/>
    </source>
</evidence>
<evidence type="ECO:0000256" key="5">
    <source>
        <dbReference type="ARBA" id="ARBA00023004"/>
    </source>
</evidence>
<dbReference type="SUPFAM" id="SSF50022">
    <property type="entry name" value="ISP domain"/>
    <property type="match status" value="1"/>
</dbReference>
<reference evidence="8 9" key="1">
    <citation type="submission" date="2016-08" db="EMBL/GenBank/DDBJ databases">
        <title>New Insights into Marine Group III Euryarchaeota, from dark to light.</title>
        <authorList>
            <person name="Haro-Moreno J.M."/>
            <person name="Rodriguez-Valera F."/>
            <person name="Lopez-Garcia P."/>
            <person name="Moreira D."/>
            <person name="Martin-Cuadrado A.B."/>
        </authorList>
    </citation>
    <scope>NUCLEOTIDE SEQUENCE [LARGE SCALE GENOMIC DNA]</scope>
    <source>
        <strain evidence="8">CG-Bathy1</strain>
    </source>
</reference>
<dbReference type="AlphaFoldDB" id="A0A1J5T514"/>
<comment type="cofactor">
    <cofactor evidence="1">
        <name>Fe cation</name>
        <dbReference type="ChEBI" id="CHEBI:24875"/>
    </cofactor>
</comment>
<dbReference type="PROSITE" id="PS51296">
    <property type="entry name" value="RIESKE"/>
    <property type="match status" value="1"/>
</dbReference>
<dbReference type="PANTHER" id="PTHR43756">
    <property type="entry name" value="CHOLINE MONOOXYGENASE, CHLOROPLASTIC"/>
    <property type="match status" value="1"/>
</dbReference>
<dbReference type="InterPro" id="IPR001663">
    <property type="entry name" value="Rng_hydr_dOase-A"/>
</dbReference>
<keyword evidence="4" id="KW-0560">Oxidoreductase</keyword>